<proteinExistence type="predicted"/>
<dbReference type="NCBIfam" id="TIGR03931">
    <property type="entry name" value="T7SS_Rv3446c"/>
    <property type="match status" value="1"/>
</dbReference>
<protein>
    <submittedName>
        <fullName evidence="1">Type VII secretion-associated protein, Rv3446c family, C-terminal domain-containing protein</fullName>
    </submittedName>
</protein>
<reference evidence="1 2" key="1">
    <citation type="submission" date="2016-10" db="EMBL/GenBank/DDBJ databases">
        <authorList>
            <person name="de Groot N.N."/>
        </authorList>
    </citation>
    <scope>NUCLEOTIDE SEQUENCE [LARGE SCALE GENOMIC DNA]</scope>
    <source>
        <strain evidence="1 2">CGMCC 4.1877</strain>
    </source>
</reference>
<gene>
    <name evidence="1" type="ORF">SAMN05216207_102483</name>
</gene>
<accession>A0A1I5CYH5</accession>
<keyword evidence="2" id="KW-1185">Reference proteome</keyword>
<dbReference type="Proteomes" id="UP000199614">
    <property type="component" value="Unassembled WGS sequence"/>
</dbReference>
<evidence type="ECO:0000313" key="1">
    <source>
        <dbReference type="EMBL" id="SFN92009.1"/>
    </source>
</evidence>
<name>A0A1I5CYH5_PSUAM</name>
<dbReference type="EMBL" id="FOUY01000024">
    <property type="protein sequence ID" value="SFN92009.1"/>
    <property type="molecule type" value="Genomic_DNA"/>
</dbReference>
<dbReference type="OrthoDB" id="3333926at2"/>
<dbReference type="RefSeq" id="WP_093347980.1">
    <property type="nucleotide sequence ID" value="NZ_FOUY01000024.1"/>
</dbReference>
<dbReference type="AlphaFoldDB" id="A0A1I5CYH5"/>
<evidence type="ECO:0000313" key="2">
    <source>
        <dbReference type="Proteomes" id="UP000199614"/>
    </source>
</evidence>
<organism evidence="1 2">
    <name type="scientific">Pseudonocardia ammonioxydans</name>
    <dbReference type="NCBI Taxonomy" id="260086"/>
    <lineage>
        <taxon>Bacteria</taxon>
        <taxon>Bacillati</taxon>
        <taxon>Actinomycetota</taxon>
        <taxon>Actinomycetes</taxon>
        <taxon>Pseudonocardiales</taxon>
        <taxon>Pseudonocardiaceae</taxon>
        <taxon>Pseudonocardia</taxon>
    </lineage>
</organism>
<dbReference type="InterPro" id="IPR023840">
    <property type="entry name" value="T7SS_Rv3446c"/>
</dbReference>
<sequence>MSGYAVAVHARPYGVLLAAADDDGVRLLAAAPPGTTPAGAVGDFFADGPPEVVVRVGTTPGGSFPGTPRVVAVPVAVAVLAVGPEPPPGPVLVVHTGDARMDAAVVEDGVVVPVDPRPAAHPPPGAGGNLPAAALAGPARRVRAVELVLAGEAAADDPEWVAAVTGAASCPVRVAGPLEAGDPAAVAGAGPDTAAVLGAALLGVGLLGTGTDPPGPVPVAQEPPGPGAEVVADDDPPDRMRWILPALALLGVVLVLTGWAVGRGGDRPTAATGVVQYGYAAALPAGWEHTGGDPARRRILLTPVGRPDGTDLIVVERSPLPYDAGREPARARRELDTLLAGQQRVTRPDPAVVAGRTVVRYTQHPGDGAVVDWHVLFESDDQLVVGCRRAEGAAPFPACTEVVGSVRRAP</sequence>
<dbReference type="STRING" id="260086.SAMN05216207_102483"/>